<dbReference type="AlphaFoldDB" id="A0A3M4W4T5"/>
<dbReference type="Proteomes" id="UP000278332">
    <property type="component" value="Unassembled WGS sequence"/>
</dbReference>
<organism evidence="1 2">
    <name type="scientific">Pseudomonas cichorii</name>
    <dbReference type="NCBI Taxonomy" id="36746"/>
    <lineage>
        <taxon>Bacteria</taxon>
        <taxon>Pseudomonadati</taxon>
        <taxon>Pseudomonadota</taxon>
        <taxon>Gammaproteobacteria</taxon>
        <taxon>Pseudomonadales</taxon>
        <taxon>Pseudomonadaceae</taxon>
        <taxon>Pseudomonas</taxon>
    </lineage>
</organism>
<protein>
    <submittedName>
        <fullName evidence="1">TraJ protein</fullName>
    </submittedName>
</protein>
<evidence type="ECO:0000313" key="1">
    <source>
        <dbReference type="EMBL" id="RMR59016.1"/>
    </source>
</evidence>
<evidence type="ECO:0000313" key="2">
    <source>
        <dbReference type="Proteomes" id="UP000278332"/>
    </source>
</evidence>
<dbReference type="InterPro" id="IPR053842">
    <property type="entry name" value="NikA-like"/>
</dbReference>
<dbReference type="Pfam" id="PF21983">
    <property type="entry name" value="NikA-like"/>
    <property type="match status" value="1"/>
</dbReference>
<reference evidence="1 2" key="1">
    <citation type="submission" date="2018-08" db="EMBL/GenBank/DDBJ databases">
        <title>Recombination of ecologically and evolutionarily significant loci maintains genetic cohesion in the Pseudomonas syringae species complex.</title>
        <authorList>
            <person name="Dillon M."/>
            <person name="Thakur S."/>
            <person name="Almeida R.N.D."/>
            <person name="Weir B.S."/>
            <person name="Guttman D.S."/>
        </authorList>
    </citation>
    <scope>NUCLEOTIDE SEQUENCE [LARGE SCALE GENOMIC DNA]</scope>
    <source>
        <strain evidence="1 2">ICMP 6917</strain>
    </source>
</reference>
<gene>
    <name evidence="1" type="ORF">ALP84_00781</name>
</gene>
<accession>A0A3M4W4T5</accession>
<comment type="caution">
    <text evidence="1">The sequence shown here is derived from an EMBL/GenBank/DDBJ whole genome shotgun (WGS) entry which is preliminary data.</text>
</comment>
<dbReference type="RefSeq" id="WP_122320888.1">
    <property type="nucleotide sequence ID" value="NZ_RBRY01000063.1"/>
</dbReference>
<dbReference type="EMBL" id="RBRY01000063">
    <property type="protein sequence ID" value="RMR59016.1"/>
    <property type="molecule type" value="Genomic_DNA"/>
</dbReference>
<sequence length="126" mass="13977">MAIGTKEKAPPRRRGKPIEVWVTDEEKEAITERAREAGMSRSGYLRALGLNTPIRSVVDLKAVADLCRINGDLGRVAGLLKLWLAEKNGQGASSLEVERMMIDFRELQAGILEKMSAVVFARKRRG</sequence>
<name>A0A3M4W4T5_PSECI</name>
<proteinExistence type="predicted"/>